<dbReference type="RefSeq" id="WP_045778851.1">
    <property type="nucleotide sequence ID" value="NZ_LAJX01000075.1"/>
</dbReference>
<proteinExistence type="predicted"/>
<reference evidence="2" key="1">
    <citation type="submission" date="2015-03" db="EMBL/GenBank/DDBJ databases">
        <title>Draft genome sequence of a novel methanotroph (Sn10-6) isolated from flooded ricefield rhizosphere in India.</title>
        <authorList>
            <person name="Pandit P.S."/>
            <person name="Pore S.D."/>
            <person name="Arora P."/>
            <person name="Kapse N.G."/>
            <person name="Dhakephalkar P.K."/>
            <person name="Rahalkar M.C."/>
        </authorList>
    </citation>
    <scope>NUCLEOTIDE SEQUENCE [LARGE SCALE GENOMIC DNA]</scope>
    <source>
        <strain evidence="2">Sn10-6</strain>
    </source>
</reference>
<gene>
    <name evidence="1" type="ORF">VZ94_08170</name>
</gene>
<evidence type="ECO:0000313" key="2">
    <source>
        <dbReference type="Proteomes" id="UP000033684"/>
    </source>
</evidence>
<reference evidence="1 2" key="2">
    <citation type="journal article" date="2016" name="Microb. Ecol.">
        <title>Genome Characteristics of a Novel Type I Methanotroph (Sn10-6) Isolated from a Flooded Indian Rice Field.</title>
        <authorList>
            <person name="Rahalkar M.C."/>
            <person name="Pandit P.S."/>
            <person name="Dhakephalkar P.K."/>
            <person name="Pore S."/>
            <person name="Arora P."/>
            <person name="Kapse N."/>
        </authorList>
    </citation>
    <scope>NUCLEOTIDE SEQUENCE [LARGE SCALE GENOMIC DNA]</scope>
    <source>
        <strain evidence="1 2">Sn10-6</strain>
    </source>
</reference>
<organism evidence="1 2">
    <name type="scientific">Methylocucumis oryzae</name>
    <dbReference type="NCBI Taxonomy" id="1632867"/>
    <lineage>
        <taxon>Bacteria</taxon>
        <taxon>Pseudomonadati</taxon>
        <taxon>Pseudomonadota</taxon>
        <taxon>Gammaproteobacteria</taxon>
        <taxon>Methylococcales</taxon>
        <taxon>Methylococcaceae</taxon>
        <taxon>Methylocucumis</taxon>
    </lineage>
</organism>
<dbReference type="EMBL" id="LAJX01000075">
    <property type="protein sequence ID" value="KJV06925.1"/>
    <property type="molecule type" value="Genomic_DNA"/>
</dbReference>
<accession>A0A0F3IJH7</accession>
<dbReference type="AlphaFoldDB" id="A0A0F3IJH7"/>
<sequence>MLNDERDISVIVREFHHRYHALAESAGYRLVFETFKLIQQYLPCREIGLDIGKVATDHPDDVFPVDFVITIATPIETQAADIFWRLMPYIPFAVRVAKRHKTPAVRRRTGGCVRF</sequence>
<dbReference type="Proteomes" id="UP000033684">
    <property type="component" value="Unassembled WGS sequence"/>
</dbReference>
<name>A0A0F3IJH7_9GAMM</name>
<keyword evidence="2" id="KW-1185">Reference proteome</keyword>
<comment type="caution">
    <text evidence="1">The sequence shown here is derived from an EMBL/GenBank/DDBJ whole genome shotgun (WGS) entry which is preliminary data.</text>
</comment>
<protein>
    <submittedName>
        <fullName evidence="1">Uncharacterized protein</fullName>
    </submittedName>
</protein>
<evidence type="ECO:0000313" key="1">
    <source>
        <dbReference type="EMBL" id="KJV06925.1"/>
    </source>
</evidence>